<evidence type="ECO:0000313" key="1">
    <source>
        <dbReference type="EMBL" id="RKO61679.1"/>
    </source>
</evidence>
<proteinExistence type="predicted"/>
<gene>
    <name evidence="1" type="ORF">Cdeb_01150</name>
</gene>
<evidence type="ECO:0000313" key="2">
    <source>
        <dbReference type="Proteomes" id="UP000286235"/>
    </source>
</evidence>
<protein>
    <submittedName>
        <fullName evidence="1">Uncharacterized protein</fullName>
    </submittedName>
</protein>
<reference evidence="1 2" key="1">
    <citation type="submission" date="2013-12" db="EMBL/GenBank/DDBJ databases">
        <title>Genome and proteome characterization of Caldibacillus debilis GB1 derived from a cellulolytic aero-tolerant co-culture.</title>
        <authorList>
            <person name="Wushke S.T."/>
            <person name="Zhang X."/>
            <person name="Fristensky B."/>
            <person name="Wilkins J.A."/>
            <person name="Levin D.B."/>
            <person name="Sparling R."/>
        </authorList>
    </citation>
    <scope>NUCLEOTIDE SEQUENCE [LARGE SCALE GENOMIC DNA]</scope>
    <source>
        <strain evidence="1 2">GB1</strain>
    </source>
</reference>
<keyword evidence="2" id="KW-1185">Reference proteome</keyword>
<dbReference type="EMBL" id="AZRV01000035">
    <property type="protein sequence ID" value="RKO61679.1"/>
    <property type="molecule type" value="Genomic_DNA"/>
</dbReference>
<dbReference type="AlphaFoldDB" id="A0A420VDL6"/>
<dbReference type="RefSeq" id="WP_120668998.1">
    <property type="nucleotide sequence ID" value="NZ_AZRV01000035.1"/>
</dbReference>
<comment type="caution">
    <text evidence="1">The sequence shown here is derived from an EMBL/GenBank/DDBJ whole genome shotgun (WGS) entry which is preliminary data.</text>
</comment>
<organism evidence="1 2">
    <name type="scientific">Caldibacillus debilis GB1</name>
    <dbReference type="NCBI Taxonomy" id="1339248"/>
    <lineage>
        <taxon>Bacteria</taxon>
        <taxon>Bacillati</taxon>
        <taxon>Bacillota</taxon>
        <taxon>Bacilli</taxon>
        <taxon>Bacillales</taxon>
        <taxon>Bacillaceae</taxon>
        <taxon>Caldibacillus</taxon>
    </lineage>
</organism>
<sequence length="67" mass="7528">MDAVMKIYEDLKKDLEKAGFVINNENGISNSIIIALSKAYGEGKEQGKKLGRIKTLEKIERKVLEMS</sequence>
<dbReference type="Proteomes" id="UP000286235">
    <property type="component" value="Unassembled WGS sequence"/>
</dbReference>
<name>A0A420VDL6_9BACI</name>
<accession>A0A420VDL6</accession>